<keyword evidence="5" id="KW-0732">Signal</keyword>
<organism evidence="7 8">
    <name type="scientific">Pseudoduganella violacea</name>
    <dbReference type="NCBI Taxonomy" id="1715466"/>
    <lineage>
        <taxon>Bacteria</taxon>
        <taxon>Pseudomonadati</taxon>
        <taxon>Pseudomonadota</taxon>
        <taxon>Betaproteobacteria</taxon>
        <taxon>Burkholderiales</taxon>
        <taxon>Oxalobacteraceae</taxon>
        <taxon>Telluria group</taxon>
        <taxon>Pseudoduganella</taxon>
    </lineage>
</organism>
<dbReference type="AlphaFoldDB" id="A0A7W5BEK3"/>
<dbReference type="InterPro" id="IPR050845">
    <property type="entry name" value="Cu-binding_ET"/>
</dbReference>
<feature type="chain" id="PRO_5030993912" evidence="5">
    <location>
        <begin position="21"/>
        <end position="149"/>
    </location>
</feature>
<feature type="domain" description="Blue (type 1) copper" evidence="6">
    <location>
        <begin position="46"/>
        <end position="149"/>
    </location>
</feature>
<dbReference type="EMBL" id="JACHXD010000019">
    <property type="protein sequence ID" value="MBB3121741.1"/>
    <property type="molecule type" value="Genomic_DNA"/>
</dbReference>
<evidence type="ECO:0000256" key="1">
    <source>
        <dbReference type="ARBA" id="ARBA00004418"/>
    </source>
</evidence>
<keyword evidence="4" id="KW-0186">Copper</keyword>
<evidence type="ECO:0000256" key="3">
    <source>
        <dbReference type="ARBA" id="ARBA00022764"/>
    </source>
</evidence>
<dbReference type="GO" id="GO:0042597">
    <property type="term" value="C:periplasmic space"/>
    <property type="evidence" value="ECO:0007669"/>
    <property type="project" value="UniProtKB-SubCell"/>
</dbReference>
<comment type="caution">
    <text evidence="7">The sequence shown here is derived from an EMBL/GenBank/DDBJ whole genome shotgun (WGS) entry which is preliminary data.</text>
</comment>
<accession>A0A7W5BEK3</accession>
<keyword evidence="3" id="KW-0574">Periplasm</keyword>
<evidence type="ECO:0000256" key="4">
    <source>
        <dbReference type="ARBA" id="ARBA00023008"/>
    </source>
</evidence>
<keyword evidence="2" id="KW-0479">Metal-binding</keyword>
<dbReference type="RefSeq" id="WP_183443427.1">
    <property type="nucleotide sequence ID" value="NZ_JACHXD010000019.1"/>
</dbReference>
<dbReference type="Pfam" id="PF00127">
    <property type="entry name" value="Copper-bind"/>
    <property type="match status" value="1"/>
</dbReference>
<reference evidence="7 8" key="1">
    <citation type="submission" date="2020-08" db="EMBL/GenBank/DDBJ databases">
        <title>Genomic Encyclopedia of Type Strains, Phase III (KMG-III): the genomes of soil and plant-associated and newly described type strains.</title>
        <authorList>
            <person name="Whitman W."/>
        </authorList>
    </citation>
    <scope>NUCLEOTIDE SEQUENCE [LARGE SCALE GENOMIC DNA]</scope>
    <source>
        <strain evidence="7 8">CECT 8897</strain>
    </source>
</reference>
<name>A0A7W5BEK3_9BURK</name>
<gene>
    <name evidence="7" type="ORF">FHS03_004833</name>
</gene>
<keyword evidence="8" id="KW-1185">Reference proteome</keyword>
<evidence type="ECO:0000313" key="8">
    <source>
        <dbReference type="Proteomes" id="UP000541535"/>
    </source>
</evidence>
<dbReference type="InterPro" id="IPR008972">
    <property type="entry name" value="Cupredoxin"/>
</dbReference>
<evidence type="ECO:0000256" key="2">
    <source>
        <dbReference type="ARBA" id="ARBA00022723"/>
    </source>
</evidence>
<dbReference type="SUPFAM" id="SSF49503">
    <property type="entry name" value="Cupredoxins"/>
    <property type="match status" value="1"/>
</dbReference>
<dbReference type="GO" id="GO:0009055">
    <property type="term" value="F:electron transfer activity"/>
    <property type="evidence" value="ECO:0007669"/>
    <property type="project" value="InterPro"/>
</dbReference>
<proteinExistence type="predicted"/>
<comment type="subcellular location">
    <subcellularLocation>
        <location evidence="1">Periplasm</location>
    </subcellularLocation>
</comment>
<dbReference type="Gene3D" id="2.60.40.420">
    <property type="entry name" value="Cupredoxins - blue copper proteins"/>
    <property type="match status" value="1"/>
</dbReference>
<dbReference type="Proteomes" id="UP000541535">
    <property type="component" value="Unassembled WGS sequence"/>
</dbReference>
<dbReference type="PANTHER" id="PTHR38439:SF3">
    <property type="entry name" value="COPPER-RESISTANT CUPROPROTEIN COPI"/>
    <property type="match status" value="1"/>
</dbReference>
<dbReference type="PANTHER" id="PTHR38439">
    <property type="entry name" value="AURACYANIN-B"/>
    <property type="match status" value="1"/>
</dbReference>
<evidence type="ECO:0000259" key="6">
    <source>
        <dbReference type="Pfam" id="PF00127"/>
    </source>
</evidence>
<evidence type="ECO:0000313" key="7">
    <source>
        <dbReference type="EMBL" id="MBB3121741.1"/>
    </source>
</evidence>
<evidence type="ECO:0000256" key="5">
    <source>
        <dbReference type="SAM" id="SignalP"/>
    </source>
</evidence>
<dbReference type="CDD" id="cd04211">
    <property type="entry name" value="Cupredoxin_like_2"/>
    <property type="match status" value="1"/>
</dbReference>
<sequence length="149" mass="16176">MQTKKLFTLLLAALPAWALADGQHAGAANGKPGNPAKVDRVIEVGMDDSMRFAPAQIEVKAGETIRFLLKNAGKMEHEMVLGQMAELKAHAEMMRRMPEMQHAEPNMVKLKPGQRGGIVWQFTQAGEVDFACTIPGHLEGGMVGKVSVK</sequence>
<feature type="signal peptide" evidence="5">
    <location>
        <begin position="1"/>
        <end position="20"/>
    </location>
</feature>
<dbReference type="GO" id="GO:0005507">
    <property type="term" value="F:copper ion binding"/>
    <property type="evidence" value="ECO:0007669"/>
    <property type="project" value="InterPro"/>
</dbReference>
<dbReference type="InterPro" id="IPR000923">
    <property type="entry name" value="BlueCu_1"/>
</dbReference>
<protein>
    <submittedName>
        <fullName evidence="7">Putative cupredoxin-like copper-binding protein</fullName>
    </submittedName>
</protein>